<dbReference type="Proteomes" id="UP000023758">
    <property type="component" value="Unassembled WGS sequence"/>
</dbReference>
<keyword evidence="1" id="KW-0472">Membrane</keyword>
<dbReference type="AlphaFoldDB" id="A0A022VLN9"/>
<protein>
    <submittedName>
        <fullName evidence="2">Uncharacterized protein</fullName>
    </submittedName>
</protein>
<reference evidence="2" key="1">
    <citation type="submission" date="2014-02" db="EMBL/GenBank/DDBJ databases">
        <title>The Genome Sequence of Trichophyton rubrum (morphotype fischeri) CBS 288.86.</title>
        <authorList>
            <consortium name="The Broad Institute Genomics Platform"/>
            <person name="Cuomo C.A."/>
            <person name="White T.C."/>
            <person name="Graser Y."/>
            <person name="Martinez-Rossi N."/>
            <person name="Heitman J."/>
            <person name="Young S.K."/>
            <person name="Zeng Q."/>
            <person name="Gargeya S."/>
            <person name="Abouelleil A."/>
            <person name="Alvarado L."/>
            <person name="Chapman S.B."/>
            <person name="Gainer-Dewar J."/>
            <person name="Goldberg J."/>
            <person name="Griggs A."/>
            <person name="Gujja S."/>
            <person name="Hansen M."/>
            <person name="Howarth C."/>
            <person name="Imamovic A."/>
            <person name="Larimer J."/>
            <person name="Martinez D."/>
            <person name="Murphy C."/>
            <person name="Pearson M.D."/>
            <person name="Persinoti G."/>
            <person name="Poon T."/>
            <person name="Priest M."/>
            <person name="Roberts A.D."/>
            <person name="Saif S."/>
            <person name="Shea T.D."/>
            <person name="Sykes S.N."/>
            <person name="Wortman J."/>
            <person name="Nusbaum C."/>
            <person name="Birren B."/>
        </authorList>
    </citation>
    <scope>NUCLEOTIDE SEQUENCE [LARGE SCALE GENOMIC DNA]</scope>
    <source>
        <strain evidence="2">CBS 288.86</strain>
    </source>
</reference>
<feature type="transmembrane region" description="Helical" evidence="1">
    <location>
        <begin position="54"/>
        <end position="75"/>
    </location>
</feature>
<name>A0A022VLN9_TRIRU</name>
<proteinExistence type="predicted"/>
<sequence>MPGPESESDDVVDGIHGMFRQPGIYNRPPPFYLVSFFFPFYISSPPPSSLYVDWIGLDWISLIYLLFFFLIICYFDIPCSAPVAVCSCDCCRLCIKCPPPSPALPAL</sequence>
<keyword evidence="1" id="KW-1133">Transmembrane helix</keyword>
<evidence type="ECO:0000256" key="1">
    <source>
        <dbReference type="SAM" id="Phobius"/>
    </source>
</evidence>
<keyword evidence="1" id="KW-0812">Transmembrane</keyword>
<organism evidence="2">
    <name type="scientific">Trichophyton rubrum CBS 288.86</name>
    <dbReference type="NCBI Taxonomy" id="1215330"/>
    <lineage>
        <taxon>Eukaryota</taxon>
        <taxon>Fungi</taxon>
        <taxon>Dikarya</taxon>
        <taxon>Ascomycota</taxon>
        <taxon>Pezizomycotina</taxon>
        <taxon>Eurotiomycetes</taxon>
        <taxon>Eurotiomycetidae</taxon>
        <taxon>Onygenales</taxon>
        <taxon>Arthrodermataceae</taxon>
        <taxon>Trichophyton</taxon>
    </lineage>
</organism>
<dbReference type="HOGENOM" id="CLU_2211837_0_0_1"/>
<evidence type="ECO:0000313" key="2">
    <source>
        <dbReference type="EMBL" id="EZF47222.1"/>
    </source>
</evidence>
<dbReference type="EMBL" id="KK207949">
    <property type="protein sequence ID" value="EZF47222.1"/>
    <property type="molecule type" value="Genomic_DNA"/>
</dbReference>
<accession>A0A022VLN9</accession>
<gene>
    <name evidence="2" type="ORF">H103_08907</name>
</gene>